<evidence type="ECO:0000256" key="9">
    <source>
        <dbReference type="ARBA" id="ARBA00023136"/>
    </source>
</evidence>
<feature type="chain" id="PRO_5044851845" description="Zeta-sarcoglycan" evidence="13">
    <location>
        <begin position="24"/>
        <end position="323"/>
    </location>
</feature>
<keyword evidence="15" id="KW-1185">Reference proteome</keyword>
<comment type="similarity">
    <text evidence="3">Belongs to the sarcoglycan beta/delta/gamma/zeta family.</text>
</comment>
<keyword evidence="7" id="KW-0735">Signal-anchor</keyword>
<gene>
    <name evidence="14" type="ORF">UPYG_G00242990</name>
</gene>
<feature type="signal peptide" evidence="13">
    <location>
        <begin position="1"/>
        <end position="23"/>
    </location>
</feature>
<dbReference type="EMBL" id="JAGEUA010000007">
    <property type="protein sequence ID" value="KAL0970506.1"/>
    <property type="molecule type" value="Genomic_DNA"/>
</dbReference>
<keyword evidence="6" id="KW-0812">Transmembrane</keyword>
<evidence type="ECO:0000256" key="2">
    <source>
        <dbReference type="ARBA" id="ARBA00004274"/>
    </source>
</evidence>
<evidence type="ECO:0000256" key="4">
    <source>
        <dbReference type="ARBA" id="ARBA00022475"/>
    </source>
</evidence>
<evidence type="ECO:0000256" key="10">
    <source>
        <dbReference type="ARBA" id="ARBA00023157"/>
    </source>
</evidence>
<keyword evidence="13" id="KW-0732">Signal</keyword>
<evidence type="ECO:0008006" key="16">
    <source>
        <dbReference type="Google" id="ProtNLM"/>
    </source>
</evidence>
<keyword evidence="5" id="KW-0963">Cytoplasm</keyword>
<proteinExistence type="inferred from homology"/>
<protein>
    <recommendedName>
        <fullName evidence="16">Zeta-sarcoglycan</fullName>
    </recommendedName>
</protein>
<comment type="caution">
    <text evidence="14">The sequence shown here is derived from an EMBL/GenBank/DDBJ whole genome shotgun (WGS) entry which is preliminary data.</text>
</comment>
<keyword evidence="12" id="KW-0206">Cytoskeleton</keyword>
<sequence>MTPRPSRRLFSYLSFVILPACGPDHPGAVHTGGPDGTPSAAQRLTQVPCGALRLEEEVPVFPAPTTAGHNDSQPGLNRLWIMKVMSFTVDGLGNLQLSQDGMRLEGVSDFILPLYVNEIQSRWDSPLVLRSNRNVTVNSRNAQGQLTGQLTVGQEAVEAQCRSFQVRSADGEKVLFSADEDEIRVGTDNFRVTGPEGVVFGHSVETPLIRAEGAQDLKLESPTRTVTMDAPKGVEVSAAGGELKATCRKDLELQSTEGEIFLDANTIRLGSLLPLGVYSPSSDPGPQRQTVYELCVCPNGKMYLSPAHSSSTCQSMSNVCLWS</sequence>
<organism evidence="14 15">
    <name type="scientific">Umbra pygmaea</name>
    <name type="common">Eastern mudminnow</name>
    <dbReference type="NCBI Taxonomy" id="75934"/>
    <lineage>
        <taxon>Eukaryota</taxon>
        <taxon>Metazoa</taxon>
        <taxon>Chordata</taxon>
        <taxon>Craniata</taxon>
        <taxon>Vertebrata</taxon>
        <taxon>Euteleostomi</taxon>
        <taxon>Actinopterygii</taxon>
        <taxon>Neopterygii</taxon>
        <taxon>Teleostei</taxon>
        <taxon>Protacanthopterygii</taxon>
        <taxon>Esociformes</taxon>
        <taxon>Umbridae</taxon>
        <taxon>Umbra</taxon>
    </lineage>
</organism>
<evidence type="ECO:0000256" key="6">
    <source>
        <dbReference type="ARBA" id="ARBA00022692"/>
    </source>
</evidence>
<keyword evidence="4" id="KW-1003">Cell membrane</keyword>
<evidence type="ECO:0000256" key="8">
    <source>
        <dbReference type="ARBA" id="ARBA00022989"/>
    </source>
</evidence>
<dbReference type="GO" id="GO:0042383">
    <property type="term" value="C:sarcolemma"/>
    <property type="evidence" value="ECO:0007669"/>
    <property type="project" value="UniProtKB-SubCell"/>
</dbReference>
<dbReference type="Proteomes" id="UP001557470">
    <property type="component" value="Unassembled WGS sequence"/>
</dbReference>
<evidence type="ECO:0000256" key="11">
    <source>
        <dbReference type="ARBA" id="ARBA00023180"/>
    </source>
</evidence>
<evidence type="ECO:0000313" key="15">
    <source>
        <dbReference type="Proteomes" id="UP001557470"/>
    </source>
</evidence>
<dbReference type="PANTHER" id="PTHR12939:SF5">
    <property type="entry name" value="ZETA-SARCOGLYCAN"/>
    <property type="match status" value="1"/>
</dbReference>
<evidence type="ECO:0000256" key="1">
    <source>
        <dbReference type="ARBA" id="ARBA00004245"/>
    </source>
</evidence>
<dbReference type="GO" id="GO:0005856">
    <property type="term" value="C:cytoskeleton"/>
    <property type="evidence" value="ECO:0007669"/>
    <property type="project" value="UniProtKB-SubCell"/>
</dbReference>
<accession>A0ABD0WZX2</accession>
<dbReference type="AlphaFoldDB" id="A0ABD0WZX2"/>
<evidence type="ECO:0000256" key="12">
    <source>
        <dbReference type="ARBA" id="ARBA00023212"/>
    </source>
</evidence>
<evidence type="ECO:0000313" key="14">
    <source>
        <dbReference type="EMBL" id="KAL0970506.1"/>
    </source>
</evidence>
<evidence type="ECO:0000256" key="3">
    <source>
        <dbReference type="ARBA" id="ARBA00007574"/>
    </source>
</evidence>
<evidence type="ECO:0000256" key="13">
    <source>
        <dbReference type="SAM" id="SignalP"/>
    </source>
</evidence>
<reference evidence="14 15" key="1">
    <citation type="submission" date="2024-06" db="EMBL/GenBank/DDBJ databases">
        <authorList>
            <person name="Pan Q."/>
            <person name="Wen M."/>
            <person name="Jouanno E."/>
            <person name="Zahm M."/>
            <person name="Klopp C."/>
            <person name="Cabau C."/>
            <person name="Louis A."/>
            <person name="Berthelot C."/>
            <person name="Parey E."/>
            <person name="Roest Crollius H."/>
            <person name="Montfort J."/>
            <person name="Robinson-Rechavi M."/>
            <person name="Bouchez O."/>
            <person name="Lampietro C."/>
            <person name="Lopez Roques C."/>
            <person name="Donnadieu C."/>
            <person name="Postlethwait J."/>
            <person name="Bobe J."/>
            <person name="Verreycken H."/>
            <person name="Guiguen Y."/>
        </authorList>
    </citation>
    <scope>NUCLEOTIDE SEQUENCE [LARGE SCALE GENOMIC DNA]</scope>
    <source>
        <strain evidence="14">Up_M1</strain>
        <tissue evidence="14">Testis</tissue>
    </source>
</reference>
<keyword evidence="9" id="KW-0472">Membrane</keyword>
<keyword evidence="11" id="KW-0325">Glycoprotein</keyword>
<dbReference type="Pfam" id="PF04790">
    <property type="entry name" value="Sarcoglycan_1"/>
    <property type="match status" value="1"/>
</dbReference>
<comment type="subcellular location">
    <subcellularLocation>
        <location evidence="2">Cell membrane</location>
        <location evidence="2">Sarcolemma</location>
        <topology evidence="2">Single-pass type II membrane protein</topology>
    </subcellularLocation>
    <subcellularLocation>
        <location evidence="1">Cytoplasm</location>
        <location evidence="1">Cytoskeleton</location>
    </subcellularLocation>
</comment>
<keyword evidence="8" id="KW-1133">Transmembrane helix</keyword>
<evidence type="ECO:0000256" key="7">
    <source>
        <dbReference type="ARBA" id="ARBA00022968"/>
    </source>
</evidence>
<name>A0ABD0WZX2_UMBPY</name>
<evidence type="ECO:0000256" key="5">
    <source>
        <dbReference type="ARBA" id="ARBA00022490"/>
    </source>
</evidence>
<dbReference type="PANTHER" id="PTHR12939">
    <property type="entry name" value="SARCOGLYCAN"/>
    <property type="match status" value="1"/>
</dbReference>
<dbReference type="InterPro" id="IPR006875">
    <property type="entry name" value="Sarcoglycan"/>
</dbReference>
<keyword evidence="10" id="KW-1015">Disulfide bond</keyword>
<dbReference type="InterPro" id="IPR039972">
    <property type="entry name" value="Sarcoglycan_gamma/delta/zeta"/>
</dbReference>